<accession>A0A133VHN7</accession>
<evidence type="ECO:0000313" key="3">
    <source>
        <dbReference type="EMBL" id="KXB05948.1"/>
    </source>
</evidence>
<comment type="similarity">
    <text evidence="1">Belongs to the NAD(P)-dependent epimerase/dehydratase family.</text>
</comment>
<dbReference type="PATRIC" id="fig|1698280.3.peg.1069"/>
<organism evidence="3 4">
    <name type="scientific">candidate division MSBL1 archaeon SCGC-AAA382A20</name>
    <dbReference type="NCBI Taxonomy" id="1698280"/>
    <lineage>
        <taxon>Archaea</taxon>
        <taxon>Methanobacteriati</taxon>
        <taxon>Methanobacteriota</taxon>
        <taxon>candidate division MSBL1</taxon>
    </lineage>
</organism>
<keyword evidence="4" id="KW-1185">Reference proteome</keyword>
<comment type="caution">
    <text evidence="3">The sequence shown here is derived from an EMBL/GenBank/DDBJ whole genome shotgun (WGS) entry which is preliminary data.</text>
</comment>
<gene>
    <name evidence="3" type="ORF">AKJ51_04450</name>
</gene>
<dbReference type="Proteomes" id="UP000070263">
    <property type="component" value="Unassembled WGS sequence"/>
</dbReference>
<evidence type="ECO:0000259" key="2">
    <source>
        <dbReference type="Pfam" id="PF01370"/>
    </source>
</evidence>
<dbReference type="Pfam" id="PF01370">
    <property type="entry name" value="Epimerase"/>
    <property type="match status" value="1"/>
</dbReference>
<feature type="non-terminal residue" evidence="3">
    <location>
        <position position="62"/>
    </location>
</feature>
<dbReference type="Gene3D" id="3.40.50.720">
    <property type="entry name" value="NAD(P)-binding Rossmann-like Domain"/>
    <property type="match status" value="1"/>
</dbReference>
<dbReference type="InterPro" id="IPR001509">
    <property type="entry name" value="Epimerase_deHydtase"/>
</dbReference>
<dbReference type="SUPFAM" id="SSF51735">
    <property type="entry name" value="NAD(P)-binding Rossmann-fold domains"/>
    <property type="match status" value="1"/>
</dbReference>
<evidence type="ECO:0000256" key="1">
    <source>
        <dbReference type="ARBA" id="ARBA00007637"/>
    </source>
</evidence>
<sequence length="62" mass="7021">MDEKDKEKVLVTGGMGFIGSNFVRYLFSRHDSINVVNLDNLSIGSNTENLKDFEGEDGYKFE</sequence>
<reference evidence="3 4" key="1">
    <citation type="journal article" date="2016" name="Sci. Rep.">
        <title>Metabolic traits of an uncultured archaeal lineage -MSBL1- from brine pools of the Red Sea.</title>
        <authorList>
            <person name="Mwirichia R."/>
            <person name="Alam I."/>
            <person name="Rashid M."/>
            <person name="Vinu M."/>
            <person name="Ba-Alawi W."/>
            <person name="Anthony Kamau A."/>
            <person name="Kamanda Ngugi D."/>
            <person name="Goker M."/>
            <person name="Klenk H.P."/>
            <person name="Bajic V."/>
            <person name="Stingl U."/>
        </authorList>
    </citation>
    <scope>NUCLEOTIDE SEQUENCE [LARGE SCALE GENOMIC DNA]</scope>
    <source>
        <strain evidence="3">SCGC-AAA382A20</strain>
    </source>
</reference>
<dbReference type="PANTHER" id="PTHR43000">
    <property type="entry name" value="DTDP-D-GLUCOSE 4,6-DEHYDRATASE-RELATED"/>
    <property type="match status" value="1"/>
</dbReference>
<evidence type="ECO:0000313" key="4">
    <source>
        <dbReference type="Proteomes" id="UP000070263"/>
    </source>
</evidence>
<feature type="domain" description="NAD-dependent epimerase/dehydratase" evidence="2">
    <location>
        <begin position="9"/>
        <end position="52"/>
    </location>
</feature>
<dbReference type="AlphaFoldDB" id="A0A133VHN7"/>
<protein>
    <recommendedName>
        <fullName evidence="2">NAD-dependent epimerase/dehydratase domain-containing protein</fullName>
    </recommendedName>
</protein>
<name>A0A133VHN7_9EURY</name>
<dbReference type="EMBL" id="LHYE01000066">
    <property type="protein sequence ID" value="KXB05948.1"/>
    <property type="molecule type" value="Genomic_DNA"/>
</dbReference>
<dbReference type="InterPro" id="IPR036291">
    <property type="entry name" value="NAD(P)-bd_dom_sf"/>
</dbReference>
<proteinExistence type="inferred from homology"/>